<feature type="chain" id="PRO_5003237794" description="C1q domain-containing protein" evidence="11">
    <location>
        <begin position="24"/>
        <end position="533"/>
    </location>
</feature>
<feature type="binding site" evidence="9">
    <location>
        <position position="205"/>
    </location>
    <ligand>
        <name>Ca(2+)</name>
        <dbReference type="ChEBI" id="CHEBI:29108"/>
        <label>1</label>
    </ligand>
</feature>
<dbReference type="HOGENOM" id="CLU_511194_0_0_1"/>
<dbReference type="SUPFAM" id="SSF55486">
    <property type="entry name" value="Metalloproteases ('zincins'), catalytic domain"/>
    <property type="match status" value="1"/>
</dbReference>
<evidence type="ECO:0000256" key="4">
    <source>
        <dbReference type="ARBA" id="ARBA00022729"/>
    </source>
</evidence>
<evidence type="ECO:0000256" key="10">
    <source>
        <dbReference type="SAM" id="Coils"/>
    </source>
</evidence>
<dbReference type="AlphaFoldDB" id="E9H5Q0"/>
<dbReference type="Gene3D" id="2.60.120.40">
    <property type="match status" value="1"/>
</dbReference>
<feature type="binding site" evidence="9">
    <location>
        <position position="198"/>
    </location>
    <ligand>
        <name>Ca(2+)</name>
        <dbReference type="ChEBI" id="CHEBI:29108"/>
        <label>2</label>
    </ligand>
</feature>
<name>E9H5Q0_DAPPU</name>
<evidence type="ECO:0000256" key="6">
    <source>
        <dbReference type="ARBA" id="ARBA00022833"/>
    </source>
</evidence>
<keyword evidence="10" id="KW-0175">Coiled coil</keyword>
<dbReference type="InterPro" id="IPR006026">
    <property type="entry name" value="Peptidase_Metallo"/>
</dbReference>
<keyword evidence="2" id="KW-0645">Protease</keyword>
<dbReference type="InParanoid" id="E9H5Q0"/>
<feature type="binding site" evidence="9">
    <location>
        <position position="173"/>
    </location>
    <ligand>
        <name>Zn(2+)</name>
        <dbReference type="ChEBI" id="CHEBI:29105"/>
        <label>1</label>
    </ligand>
</feature>
<dbReference type="SUPFAM" id="SSF49842">
    <property type="entry name" value="TNF-like"/>
    <property type="match status" value="1"/>
</dbReference>
<dbReference type="PROSITE" id="PS50871">
    <property type="entry name" value="C1Q"/>
    <property type="match status" value="1"/>
</dbReference>
<dbReference type="InterPro" id="IPR036365">
    <property type="entry name" value="PGBD-like_sf"/>
</dbReference>
<feature type="binding site" evidence="9">
    <location>
        <position position="205"/>
    </location>
    <ligand>
        <name>Ca(2+)</name>
        <dbReference type="ChEBI" id="CHEBI:29108"/>
        <label>3</label>
    </ligand>
</feature>
<dbReference type="PANTHER" id="PTHR10201">
    <property type="entry name" value="MATRIX METALLOPROTEINASE"/>
    <property type="match status" value="1"/>
</dbReference>
<evidence type="ECO:0000256" key="9">
    <source>
        <dbReference type="PIRSR" id="PIRSR621190-2"/>
    </source>
</evidence>
<dbReference type="eggNOG" id="KOG1565">
    <property type="taxonomic scope" value="Eukaryota"/>
</dbReference>
<dbReference type="Pfam" id="PF01471">
    <property type="entry name" value="PG_binding_1"/>
    <property type="match status" value="1"/>
</dbReference>
<feature type="binding site" evidence="9">
    <location>
        <position position="127"/>
    </location>
    <ligand>
        <name>Ca(2+)</name>
        <dbReference type="ChEBI" id="CHEBI:29108"/>
        <label>1</label>
    </ligand>
</feature>
<feature type="binding site" evidence="9">
    <location>
        <position position="232"/>
    </location>
    <ligand>
        <name>Zn(2+)</name>
        <dbReference type="ChEBI" id="CHEBI:29105"/>
        <label>2</label>
        <note>catalytic</note>
    </ligand>
</feature>
<dbReference type="GO" id="GO:0005615">
    <property type="term" value="C:extracellular space"/>
    <property type="evidence" value="ECO:0000318"/>
    <property type="project" value="GO_Central"/>
</dbReference>
<feature type="binding site" evidence="9">
    <location>
        <position position="202"/>
    </location>
    <ligand>
        <name>Ca(2+)</name>
        <dbReference type="ChEBI" id="CHEBI:29108"/>
        <label>3</label>
    </ligand>
</feature>
<sequence>MTNAFPMALGFMVILSGASPVSPDKEALSFLASFGYLEPRLKNSSTASVSANTVRNAISDFQSYAGLDPTGIVNEETLTWMRKPRCGLPDRIIPEGSSTRRKRSIDIKEDRWAKDDLTYGIRKYTLDLEKSVVDREIAKAFRLWEEVTPLTFTFVETGNVDIEISFESGAHSDSRNHDAFDGPGKTLAHAFFPQSGGDAHFDEAETWTISSDGANLFQVATHEFGHALGLEHSESKTAVMYSFYDYRPDFKLETDDINRIQQLYGAKINDGWLKEKFKGIAADMGKLEKELKATKRELEEAKVTIENLKITLNARTRDIKNNDGKMPTSCEDLELMGQKINGIFLVKGTKATIDTVFCDFNPNSNNEFQKWIGHTEVKSAPVYFYVQRNSPFYAFKDAIPFDFARVNIGDAMRIQTGIFTAPKSGTYFFSFTGLAAFPESKSPEKMQLGIGIYLSGVRVGRALAEESNTVDNQKCPLGLQSTLKLMTNDDIWLQIDVKSTPEVSLFDDAGVERDEQWTHFTGWMLQEEILETL</sequence>
<keyword evidence="7" id="KW-0482">Metalloprotease</keyword>
<reference evidence="13 14" key="1">
    <citation type="journal article" date="2011" name="Science">
        <title>The ecoresponsive genome of Daphnia pulex.</title>
        <authorList>
            <person name="Colbourne J.K."/>
            <person name="Pfrender M.E."/>
            <person name="Gilbert D."/>
            <person name="Thomas W.K."/>
            <person name="Tucker A."/>
            <person name="Oakley T.H."/>
            <person name="Tokishita S."/>
            <person name="Aerts A."/>
            <person name="Arnold G.J."/>
            <person name="Basu M.K."/>
            <person name="Bauer D.J."/>
            <person name="Caceres C.E."/>
            <person name="Carmel L."/>
            <person name="Casola C."/>
            <person name="Choi J.H."/>
            <person name="Detter J.C."/>
            <person name="Dong Q."/>
            <person name="Dusheyko S."/>
            <person name="Eads B.D."/>
            <person name="Frohlich T."/>
            <person name="Geiler-Samerotte K.A."/>
            <person name="Gerlach D."/>
            <person name="Hatcher P."/>
            <person name="Jogdeo S."/>
            <person name="Krijgsveld J."/>
            <person name="Kriventseva E.V."/>
            <person name="Kultz D."/>
            <person name="Laforsch C."/>
            <person name="Lindquist E."/>
            <person name="Lopez J."/>
            <person name="Manak J.R."/>
            <person name="Muller J."/>
            <person name="Pangilinan J."/>
            <person name="Patwardhan R.P."/>
            <person name="Pitluck S."/>
            <person name="Pritham E.J."/>
            <person name="Rechtsteiner A."/>
            <person name="Rho M."/>
            <person name="Rogozin I.B."/>
            <person name="Sakarya O."/>
            <person name="Salamov A."/>
            <person name="Schaack S."/>
            <person name="Shapiro H."/>
            <person name="Shiga Y."/>
            <person name="Skalitzky C."/>
            <person name="Smith Z."/>
            <person name="Souvorov A."/>
            <person name="Sung W."/>
            <person name="Tang Z."/>
            <person name="Tsuchiya D."/>
            <person name="Tu H."/>
            <person name="Vos H."/>
            <person name="Wang M."/>
            <person name="Wolf Y.I."/>
            <person name="Yamagata H."/>
            <person name="Yamada T."/>
            <person name="Ye Y."/>
            <person name="Shaw J.R."/>
            <person name="Andrews J."/>
            <person name="Crease T.J."/>
            <person name="Tang H."/>
            <person name="Lucas S.M."/>
            <person name="Robertson H.M."/>
            <person name="Bork P."/>
            <person name="Koonin E.V."/>
            <person name="Zdobnov E.M."/>
            <person name="Grigoriev I.V."/>
            <person name="Lynch M."/>
            <person name="Boore J.L."/>
        </authorList>
    </citation>
    <scope>NUCLEOTIDE SEQUENCE [LARGE SCALE GENOMIC DNA]</scope>
</reference>
<dbReference type="InterPro" id="IPR033739">
    <property type="entry name" value="M10A_MMP"/>
</dbReference>
<accession>E9H5Q0</accession>
<feature type="binding site" evidence="9">
    <location>
        <position position="200"/>
    </location>
    <ligand>
        <name>Zn(2+)</name>
        <dbReference type="ChEBI" id="CHEBI:29105"/>
        <label>1</label>
    </ligand>
</feature>
<dbReference type="GO" id="GO:0030198">
    <property type="term" value="P:extracellular matrix organization"/>
    <property type="evidence" value="ECO:0000318"/>
    <property type="project" value="GO_Central"/>
</dbReference>
<feature type="binding site" evidence="9">
    <location>
        <position position="171"/>
    </location>
    <ligand>
        <name>Zn(2+)</name>
        <dbReference type="ChEBI" id="CHEBI:29105"/>
        <label>1</label>
    </ligand>
</feature>
<feature type="coiled-coil region" evidence="10">
    <location>
        <begin position="277"/>
        <end position="318"/>
    </location>
</feature>
<dbReference type="FunFam" id="3.40.390.10:FF:000102">
    <property type="entry name" value="Matrix metalloproteinase 16"/>
    <property type="match status" value="1"/>
</dbReference>
<dbReference type="InterPro" id="IPR001073">
    <property type="entry name" value="C1q_dom"/>
</dbReference>
<evidence type="ECO:0000259" key="12">
    <source>
        <dbReference type="PROSITE" id="PS50871"/>
    </source>
</evidence>
<proteinExistence type="inferred from homology"/>
<dbReference type="OrthoDB" id="6393873at2759"/>
<evidence type="ECO:0000256" key="5">
    <source>
        <dbReference type="ARBA" id="ARBA00022801"/>
    </source>
</evidence>
<keyword evidence="6 9" id="KW-0862">Zinc</keyword>
<feature type="binding site" evidence="9">
    <location>
        <position position="196"/>
    </location>
    <ligand>
        <name>Ca(2+)</name>
        <dbReference type="ChEBI" id="CHEBI:29108"/>
        <label>2</label>
    </ligand>
</feature>
<dbReference type="GO" id="GO:0006508">
    <property type="term" value="P:proteolysis"/>
    <property type="evidence" value="ECO:0007669"/>
    <property type="project" value="UniProtKB-KW"/>
</dbReference>
<feature type="binding site" evidence="9">
    <location>
        <position position="161"/>
    </location>
    <ligand>
        <name>Ca(2+)</name>
        <dbReference type="ChEBI" id="CHEBI:29108"/>
        <label>2</label>
    </ligand>
</feature>
<dbReference type="InterPro" id="IPR024079">
    <property type="entry name" value="MetalloPept_cat_dom_sf"/>
</dbReference>
<dbReference type="Proteomes" id="UP000000305">
    <property type="component" value="Unassembled WGS sequence"/>
</dbReference>
<evidence type="ECO:0000256" key="7">
    <source>
        <dbReference type="ARBA" id="ARBA00023049"/>
    </source>
</evidence>
<feature type="binding site" evidence="9">
    <location>
        <position position="226"/>
    </location>
    <ligand>
        <name>Zn(2+)</name>
        <dbReference type="ChEBI" id="CHEBI:29105"/>
        <label>2</label>
        <note>catalytic</note>
    </ligand>
</feature>
<dbReference type="Gene3D" id="3.40.390.10">
    <property type="entry name" value="Collagenase (Catalytic Domain)"/>
    <property type="match status" value="1"/>
</dbReference>
<evidence type="ECO:0000256" key="2">
    <source>
        <dbReference type="ARBA" id="ARBA00022670"/>
    </source>
</evidence>
<feature type="binding site" evidence="9">
    <location>
        <position position="182"/>
    </location>
    <ligand>
        <name>Ca(2+)</name>
        <dbReference type="ChEBI" id="CHEBI:29108"/>
        <label>3</label>
    </ligand>
</feature>
<keyword evidence="4 11" id="KW-0732">Signal</keyword>
<feature type="binding site" evidence="9">
    <location>
        <position position="222"/>
    </location>
    <ligand>
        <name>Zn(2+)</name>
        <dbReference type="ChEBI" id="CHEBI:29105"/>
        <label>2</label>
        <note>catalytic</note>
    </ligand>
</feature>
<keyword evidence="14" id="KW-1185">Reference proteome</keyword>
<evidence type="ECO:0000256" key="8">
    <source>
        <dbReference type="PIRSR" id="PIRSR621190-1"/>
    </source>
</evidence>
<comment type="similarity">
    <text evidence="1">Belongs to the peptidase M10A family.</text>
</comment>
<dbReference type="KEGG" id="dpx:DAPPUDRAFT_325672"/>
<evidence type="ECO:0000313" key="14">
    <source>
        <dbReference type="Proteomes" id="UP000000305"/>
    </source>
</evidence>
<dbReference type="FunFam" id="2.60.120.40:FF:000054">
    <property type="entry name" value="Uncharacterized protein"/>
    <property type="match status" value="1"/>
</dbReference>
<comment type="cofactor">
    <cofactor evidence="9">
        <name>Ca(2+)</name>
        <dbReference type="ChEBI" id="CHEBI:29108"/>
    </cofactor>
    <text evidence="9">Can bind about 5 Ca(2+) ions per subunit.</text>
</comment>
<feature type="binding site" description="in inhibited form" evidence="9">
    <location>
        <position position="86"/>
    </location>
    <ligand>
        <name>Zn(2+)</name>
        <dbReference type="ChEBI" id="CHEBI:29105"/>
        <label>2</label>
        <note>catalytic</note>
    </ligand>
</feature>
<keyword evidence="5" id="KW-0378">Hydrolase</keyword>
<dbReference type="InterPro" id="IPR002477">
    <property type="entry name" value="Peptidoglycan-bd-like"/>
</dbReference>
<dbReference type="EMBL" id="GL732594">
    <property type="protein sequence ID" value="EFX73050.1"/>
    <property type="molecule type" value="Genomic_DNA"/>
</dbReference>
<protein>
    <recommendedName>
        <fullName evidence="12">C1q domain-containing protein</fullName>
    </recommendedName>
</protein>
<dbReference type="GO" id="GO:0004222">
    <property type="term" value="F:metalloendopeptidase activity"/>
    <property type="evidence" value="ECO:0000318"/>
    <property type="project" value="GO_Central"/>
</dbReference>
<dbReference type="SMART" id="SM00235">
    <property type="entry name" value="ZnMc"/>
    <property type="match status" value="1"/>
</dbReference>
<feature type="binding site" evidence="9">
    <location>
        <position position="181"/>
    </location>
    <ligand>
        <name>Ca(2+)</name>
        <dbReference type="ChEBI" id="CHEBI:29108"/>
        <label>3</label>
    </ligand>
</feature>
<evidence type="ECO:0000256" key="3">
    <source>
        <dbReference type="ARBA" id="ARBA00022723"/>
    </source>
</evidence>
<dbReference type="CDD" id="cd04278">
    <property type="entry name" value="ZnMc_MMP"/>
    <property type="match status" value="1"/>
</dbReference>
<organism evidence="13 14">
    <name type="scientific">Daphnia pulex</name>
    <name type="common">Water flea</name>
    <dbReference type="NCBI Taxonomy" id="6669"/>
    <lineage>
        <taxon>Eukaryota</taxon>
        <taxon>Metazoa</taxon>
        <taxon>Ecdysozoa</taxon>
        <taxon>Arthropoda</taxon>
        <taxon>Crustacea</taxon>
        <taxon>Branchiopoda</taxon>
        <taxon>Diplostraca</taxon>
        <taxon>Cladocera</taxon>
        <taxon>Anomopoda</taxon>
        <taxon>Daphniidae</taxon>
        <taxon>Daphnia</taxon>
    </lineage>
</organism>
<dbReference type="SUPFAM" id="SSF47090">
    <property type="entry name" value="PGBD-like"/>
    <property type="match status" value="1"/>
</dbReference>
<feature type="binding site" evidence="9">
    <location>
        <position position="189"/>
    </location>
    <ligand>
        <name>Zn(2+)</name>
        <dbReference type="ChEBI" id="CHEBI:29105"/>
        <label>1</label>
    </ligand>
</feature>
<keyword evidence="9" id="KW-0106">Calcium</keyword>
<dbReference type="Pfam" id="PF00386">
    <property type="entry name" value="C1q"/>
    <property type="match status" value="1"/>
</dbReference>
<evidence type="ECO:0000256" key="1">
    <source>
        <dbReference type="ARBA" id="ARBA00010370"/>
    </source>
</evidence>
<evidence type="ECO:0000256" key="11">
    <source>
        <dbReference type="SAM" id="SignalP"/>
    </source>
</evidence>
<feature type="signal peptide" evidence="11">
    <location>
        <begin position="1"/>
        <end position="23"/>
    </location>
</feature>
<dbReference type="GO" id="GO:0030574">
    <property type="term" value="P:collagen catabolic process"/>
    <property type="evidence" value="ECO:0000318"/>
    <property type="project" value="GO_Central"/>
</dbReference>
<dbReference type="PANTHER" id="PTHR10201:SF291">
    <property type="entry name" value="MATRIX METALLOPROTEINASE 1, ISOFORM C-RELATED"/>
    <property type="match status" value="1"/>
</dbReference>
<dbReference type="Pfam" id="PF00413">
    <property type="entry name" value="Peptidase_M10"/>
    <property type="match status" value="1"/>
</dbReference>
<feature type="active site" evidence="8">
    <location>
        <position position="223"/>
    </location>
</feature>
<dbReference type="PRINTS" id="PR00138">
    <property type="entry name" value="MATRIXIN"/>
</dbReference>
<feature type="domain" description="C1q" evidence="12">
    <location>
        <begin position="377"/>
        <end position="531"/>
    </location>
</feature>
<dbReference type="InterPro" id="IPR021190">
    <property type="entry name" value="Pept_M10A"/>
</dbReference>
<dbReference type="GO" id="GO:0008270">
    <property type="term" value="F:zinc ion binding"/>
    <property type="evidence" value="ECO:0007669"/>
    <property type="project" value="InterPro"/>
</dbReference>
<comment type="cofactor">
    <cofactor evidence="9">
        <name>Zn(2+)</name>
        <dbReference type="ChEBI" id="CHEBI:29105"/>
    </cofactor>
    <text evidence="9">Binds 2 Zn(2+) ions per subunit.</text>
</comment>
<gene>
    <name evidence="13" type="ORF">DAPPUDRAFT_325672</name>
</gene>
<keyword evidence="3 9" id="KW-0479">Metal-binding</keyword>
<feature type="binding site" evidence="9">
    <location>
        <position position="240"/>
    </location>
    <ligand>
        <name>Zn(2+)</name>
        <dbReference type="ChEBI" id="CHEBI:29105"/>
        <label>2</label>
        <note>catalytic</note>
    </ligand>
</feature>
<dbReference type="GO" id="GO:0031012">
    <property type="term" value="C:extracellular matrix"/>
    <property type="evidence" value="ECO:0007669"/>
    <property type="project" value="InterPro"/>
</dbReference>
<dbReference type="InterPro" id="IPR001818">
    <property type="entry name" value="Pept_M10_metallopeptidase"/>
</dbReference>
<dbReference type="InterPro" id="IPR008983">
    <property type="entry name" value="Tumour_necrosis_fac-like_dom"/>
</dbReference>
<evidence type="ECO:0000313" key="13">
    <source>
        <dbReference type="EMBL" id="EFX73050.1"/>
    </source>
</evidence>
<dbReference type="MEROPS" id="M10.031"/>